<dbReference type="SMART" id="SM00829">
    <property type="entry name" value="PKS_ER"/>
    <property type="match status" value="1"/>
</dbReference>
<evidence type="ECO:0000256" key="3">
    <source>
        <dbReference type="ARBA" id="ARBA00022833"/>
    </source>
</evidence>
<dbReference type="EMBL" id="AMRM01000017">
    <property type="protein sequence ID" value="EKF18052.1"/>
    <property type="molecule type" value="Genomic_DNA"/>
</dbReference>
<dbReference type="GO" id="GO:0008270">
    <property type="term" value="F:zinc ion binding"/>
    <property type="evidence" value="ECO:0007669"/>
    <property type="project" value="InterPro"/>
</dbReference>
<accession>K2MLE6</accession>
<evidence type="ECO:0000313" key="8">
    <source>
        <dbReference type="EMBL" id="EKF18052.1"/>
    </source>
</evidence>
<dbReference type="AlphaFoldDB" id="K2MLE6"/>
<dbReference type="SUPFAM" id="SSF51735">
    <property type="entry name" value="NAD(P)-binding Rossmann-fold domains"/>
    <property type="match status" value="1"/>
</dbReference>
<dbReference type="InterPro" id="IPR036291">
    <property type="entry name" value="NAD(P)-bd_dom_sf"/>
</dbReference>
<sequence length="389" mass="40853">MADVGFPLPRTGFSGLNPLPCHASEAFMQIKAALCREFGRPLSIETLDLAPPGRGEVLVDVKACAICHSDISYADGDWGGTLPAVYGHEAAGVVSAVGPDVRTAKPGDHVVVTLIRSCGHCHYCVRHSLVMCEEVFPLDQKGPLTLSTGEACEQGLRTGAFAEKVVVHESQLAQIPEDIAFDVASLLACGVITGYGAVANTAKVAPGHAVAVIGCGGVGLNSIQGAALAGASPVIAIDLSPDKLAAAETFGATHGFSPADPDHAKEIRHLTQGRGVDFVFVTVGVEAALASAPRYITRNGAVIVVGMPPNGVRIPYDPGKLAAWNQKIIGSKMGETRIAHDIPILVEHYRKGRLKLDELVTARYRLEEINEAIAAVKQGRALRNVLVFD</sequence>
<dbReference type="STRING" id="391937.NA2_15262"/>
<dbReference type="CDD" id="cd08279">
    <property type="entry name" value="Zn_ADH_class_III"/>
    <property type="match status" value="1"/>
</dbReference>
<dbReference type="InterPro" id="IPR013149">
    <property type="entry name" value="ADH-like_C"/>
</dbReference>
<keyword evidence="9" id="KW-1185">Reference proteome</keyword>
<evidence type="ECO:0000259" key="7">
    <source>
        <dbReference type="SMART" id="SM00829"/>
    </source>
</evidence>
<proteinExistence type="inferred from homology"/>
<keyword evidence="3 6" id="KW-0862">Zinc</keyword>
<dbReference type="InterPro" id="IPR020843">
    <property type="entry name" value="ER"/>
</dbReference>
<evidence type="ECO:0000256" key="1">
    <source>
        <dbReference type="ARBA" id="ARBA00001947"/>
    </source>
</evidence>
<reference evidence="8 9" key="1">
    <citation type="journal article" date="2012" name="J. Bacteriol.">
        <title>Genome Sequence of Nitratireductor pacificus Type Strain pht-3B.</title>
        <authorList>
            <person name="Lai Q."/>
            <person name="Li G."/>
            <person name="Shao Z."/>
        </authorList>
    </citation>
    <scope>NUCLEOTIDE SEQUENCE [LARGE SCALE GENOMIC DNA]</scope>
    <source>
        <strain evidence="9">pht-3B</strain>
    </source>
</reference>
<dbReference type="PANTHER" id="PTHR43880:SF12">
    <property type="entry name" value="ALCOHOL DEHYDROGENASE CLASS-3"/>
    <property type="match status" value="1"/>
</dbReference>
<dbReference type="GO" id="GO:0005829">
    <property type="term" value="C:cytosol"/>
    <property type="evidence" value="ECO:0007669"/>
    <property type="project" value="TreeGrafter"/>
</dbReference>
<dbReference type="Gene3D" id="3.90.180.10">
    <property type="entry name" value="Medium-chain alcohol dehydrogenases, catalytic domain"/>
    <property type="match status" value="1"/>
</dbReference>
<dbReference type="Proteomes" id="UP000006786">
    <property type="component" value="Unassembled WGS sequence"/>
</dbReference>
<comment type="caution">
    <text evidence="8">The sequence shown here is derived from an EMBL/GenBank/DDBJ whole genome shotgun (WGS) entry which is preliminary data.</text>
</comment>
<name>K2MLE6_9HYPH</name>
<evidence type="ECO:0000256" key="5">
    <source>
        <dbReference type="ARBA" id="ARBA00023027"/>
    </source>
</evidence>
<dbReference type="Gene3D" id="3.40.50.720">
    <property type="entry name" value="NAD(P)-binding Rossmann-like Domain"/>
    <property type="match status" value="1"/>
</dbReference>
<keyword evidence="2 6" id="KW-0479">Metal-binding</keyword>
<dbReference type="InterPro" id="IPR013154">
    <property type="entry name" value="ADH-like_N"/>
</dbReference>
<gene>
    <name evidence="8" type="ORF">NA2_15262</name>
</gene>
<dbReference type="InterPro" id="IPR002328">
    <property type="entry name" value="ADH_Zn_CS"/>
</dbReference>
<organism evidence="8 9">
    <name type="scientific">Nitratireductor pacificus pht-3B</name>
    <dbReference type="NCBI Taxonomy" id="391937"/>
    <lineage>
        <taxon>Bacteria</taxon>
        <taxon>Pseudomonadati</taxon>
        <taxon>Pseudomonadota</taxon>
        <taxon>Alphaproteobacteria</taxon>
        <taxon>Hyphomicrobiales</taxon>
        <taxon>Phyllobacteriaceae</taxon>
        <taxon>Nitratireductor</taxon>
    </lineage>
</organism>
<evidence type="ECO:0000256" key="6">
    <source>
        <dbReference type="RuleBase" id="RU361277"/>
    </source>
</evidence>
<dbReference type="InterPro" id="IPR011032">
    <property type="entry name" value="GroES-like_sf"/>
</dbReference>
<dbReference type="GO" id="GO:0051903">
    <property type="term" value="F:S-(hydroxymethyl)glutathione dehydrogenase [NAD(P)+] activity"/>
    <property type="evidence" value="ECO:0007669"/>
    <property type="project" value="TreeGrafter"/>
</dbReference>
<dbReference type="PANTHER" id="PTHR43880">
    <property type="entry name" value="ALCOHOL DEHYDROGENASE"/>
    <property type="match status" value="1"/>
</dbReference>
<comment type="similarity">
    <text evidence="6">Belongs to the zinc-containing alcohol dehydrogenase family.</text>
</comment>
<keyword evidence="5" id="KW-0520">NAD</keyword>
<dbReference type="Pfam" id="PF08240">
    <property type="entry name" value="ADH_N"/>
    <property type="match status" value="1"/>
</dbReference>
<dbReference type="SUPFAM" id="SSF50129">
    <property type="entry name" value="GroES-like"/>
    <property type="match status" value="2"/>
</dbReference>
<dbReference type="eggNOG" id="COG1062">
    <property type="taxonomic scope" value="Bacteria"/>
</dbReference>
<dbReference type="GO" id="GO:0046294">
    <property type="term" value="P:formaldehyde catabolic process"/>
    <property type="evidence" value="ECO:0007669"/>
    <property type="project" value="TreeGrafter"/>
</dbReference>
<feature type="domain" description="Enoyl reductase (ER)" evidence="7">
    <location>
        <begin position="39"/>
        <end position="386"/>
    </location>
</feature>
<dbReference type="PATRIC" id="fig|391937.3.peg.3137"/>
<keyword evidence="4" id="KW-0560">Oxidoreductase</keyword>
<comment type="cofactor">
    <cofactor evidence="1 6">
        <name>Zn(2+)</name>
        <dbReference type="ChEBI" id="CHEBI:29105"/>
    </cofactor>
</comment>
<evidence type="ECO:0000256" key="2">
    <source>
        <dbReference type="ARBA" id="ARBA00022723"/>
    </source>
</evidence>
<dbReference type="Pfam" id="PF00107">
    <property type="entry name" value="ADH_zinc_N"/>
    <property type="match status" value="1"/>
</dbReference>
<evidence type="ECO:0000313" key="9">
    <source>
        <dbReference type="Proteomes" id="UP000006786"/>
    </source>
</evidence>
<dbReference type="PROSITE" id="PS00059">
    <property type="entry name" value="ADH_ZINC"/>
    <property type="match status" value="1"/>
</dbReference>
<dbReference type="FunFam" id="3.40.50.720:FF:000003">
    <property type="entry name" value="S-(hydroxymethyl)glutathione dehydrogenase"/>
    <property type="match status" value="1"/>
</dbReference>
<evidence type="ECO:0000256" key="4">
    <source>
        <dbReference type="ARBA" id="ARBA00023002"/>
    </source>
</evidence>
<protein>
    <submittedName>
        <fullName evidence="8">Formaldehyde dehydrogenase</fullName>
    </submittedName>
</protein>